<proteinExistence type="predicted"/>
<evidence type="ECO:0000313" key="1">
    <source>
        <dbReference type="EMBL" id="GCA64374.1"/>
    </source>
</evidence>
<feature type="non-terminal residue" evidence="1">
    <location>
        <position position="22"/>
    </location>
</feature>
<comment type="caution">
    <text evidence="1">The sequence shown here is derived from an EMBL/GenBank/DDBJ whole genome shotgun (WGS) entry which is preliminary data.</text>
</comment>
<gene>
    <name evidence="1" type="ORF">KIPB_014090</name>
</gene>
<evidence type="ECO:0000313" key="2">
    <source>
        <dbReference type="Proteomes" id="UP000265618"/>
    </source>
</evidence>
<dbReference type="EMBL" id="BDIP01007050">
    <property type="protein sequence ID" value="GCA64374.1"/>
    <property type="molecule type" value="Genomic_DNA"/>
</dbReference>
<name>A0A391NSU8_9EUKA</name>
<reference evidence="1 2" key="1">
    <citation type="journal article" date="2018" name="PLoS ONE">
        <title>The draft genome of Kipferlia bialata reveals reductive genome evolution in fornicate parasites.</title>
        <authorList>
            <person name="Tanifuji G."/>
            <person name="Takabayashi S."/>
            <person name="Kume K."/>
            <person name="Takagi M."/>
            <person name="Nakayama T."/>
            <person name="Kamikawa R."/>
            <person name="Inagaki Y."/>
            <person name="Hashimoto T."/>
        </authorList>
    </citation>
    <scope>NUCLEOTIDE SEQUENCE [LARGE SCALE GENOMIC DNA]</scope>
    <source>
        <strain evidence="1">NY0173</strain>
    </source>
</reference>
<accession>A0A391NSU8</accession>
<sequence>MELGSPFSRGSLLQELVILHLQ</sequence>
<dbReference type="AlphaFoldDB" id="A0A391NSU8"/>
<organism evidence="1 2">
    <name type="scientific">Kipferlia bialata</name>
    <dbReference type="NCBI Taxonomy" id="797122"/>
    <lineage>
        <taxon>Eukaryota</taxon>
        <taxon>Metamonada</taxon>
        <taxon>Carpediemonas-like organisms</taxon>
        <taxon>Kipferlia</taxon>
    </lineage>
</organism>
<dbReference type="Proteomes" id="UP000265618">
    <property type="component" value="Unassembled WGS sequence"/>
</dbReference>
<protein>
    <submittedName>
        <fullName evidence="1">Uncharacterized protein</fullName>
    </submittedName>
</protein>
<keyword evidence="2" id="KW-1185">Reference proteome</keyword>